<name>A0AA40I8R7_CNENI</name>
<evidence type="ECO:0000256" key="2">
    <source>
        <dbReference type="ARBA" id="ARBA00004673"/>
    </source>
</evidence>
<feature type="region of interest" description="Disordered" evidence="12">
    <location>
        <begin position="295"/>
        <end position="315"/>
    </location>
</feature>
<feature type="region of interest" description="Disordered" evidence="12">
    <location>
        <begin position="84"/>
        <end position="120"/>
    </location>
</feature>
<evidence type="ECO:0000256" key="7">
    <source>
        <dbReference type="ARBA" id="ARBA00022946"/>
    </source>
</evidence>
<dbReference type="InterPro" id="IPR004202">
    <property type="entry name" value="COX7C/Cox8"/>
</dbReference>
<evidence type="ECO:0000256" key="11">
    <source>
        <dbReference type="ARBA" id="ARBA00031140"/>
    </source>
</evidence>
<keyword evidence="10 13" id="KW-0472">Membrane</keyword>
<feature type="region of interest" description="Disordered" evidence="12">
    <location>
        <begin position="239"/>
        <end position="261"/>
    </location>
</feature>
<keyword evidence="15" id="KW-1185">Reference proteome</keyword>
<keyword evidence="9" id="KW-0496">Mitochondrion</keyword>
<dbReference type="GO" id="GO:0045277">
    <property type="term" value="C:respiratory chain complex IV"/>
    <property type="evidence" value="ECO:0007669"/>
    <property type="project" value="InterPro"/>
</dbReference>
<dbReference type="GO" id="GO:0005743">
    <property type="term" value="C:mitochondrial inner membrane"/>
    <property type="evidence" value="ECO:0007669"/>
    <property type="project" value="UniProtKB-SubCell"/>
</dbReference>
<keyword evidence="6" id="KW-0999">Mitochondrion inner membrane</keyword>
<comment type="caution">
    <text evidence="14">The sequence shown here is derived from an EMBL/GenBank/DDBJ whole genome shotgun (WGS) entry which is preliminary data.</text>
</comment>
<evidence type="ECO:0000313" key="14">
    <source>
        <dbReference type="EMBL" id="KAK1345130.1"/>
    </source>
</evidence>
<protein>
    <recommendedName>
        <fullName evidence="4">Cytochrome c oxidase subunit 7C, mitochondrial</fullName>
    </recommendedName>
    <alternativeName>
        <fullName evidence="11">Cytochrome c oxidase polypeptide VIIc</fullName>
    </alternativeName>
</protein>
<dbReference type="GO" id="GO:0006123">
    <property type="term" value="P:mitochondrial electron transport, cytochrome c to oxygen"/>
    <property type="evidence" value="ECO:0007669"/>
    <property type="project" value="InterPro"/>
</dbReference>
<evidence type="ECO:0000256" key="12">
    <source>
        <dbReference type="SAM" id="MobiDB-lite"/>
    </source>
</evidence>
<dbReference type="CDD" id="cd00929">
    <property type="entry name" value="Cyt_c_Oxidase_VIIc"/>
    <property type="match status" value="1"/>
</dbReference>
<feature type="transmembrane region" description="Helical" evidence="13">
    <location>
        <begin position="440"/>
        <end position="461"/>
    </location>
</feature>
<dbReference type="Proteomes" id="UP001177744">
    <property type="component" value="Unassembled WGS sequence"/>
</dbReference>
<gene>
    <name evidence="14" type="ORF">QTO34_013838</name>
</gene>
<organism evidence="14 15">
    <name type="scientific">Cnephaeus nilssonii</name>
    <name type="common">Northern bat</name>
    <name type="synonym">Eptesicus nilssonii</name>
    <dbReference type="NCBI Taxonomy" id="3371016"/>
    <lineage>
        <taxon>Eukaryota</taxon>
        <taxon>Metazoa</taxon>
        <taxon>Chordata</taxon>
        <taxon>Craniata</taxon>
        <taxon>Vertebrata</taxon>
        <taxon>Euteleostomi</taxon>
        <taxon>Mammalia</taxon>
        <taxon>Eutheria</taxon>
        <taxon>Laurasiatheria</taxon>
        <taxon>Chiroptera</taxon>
        <taxon>Yangochiroptera</taxon>
        <taxon>Vespertilionidae</taxon>
        <taxon>Cnephaeus</taxon>
    </lineage>
</organism>
<keyword evidence="7" id="KW-0809">Transit peptide</keyword>
<comment type="subcellular location">
    <subcellularLocation>
        <location evidence="1">Mitochondrion inner membrane</location>
        <topology evidence="1">Single-pass membrane protein</topology>
    </subcellularLocation>
</comment>
<evidence type="ECO:0000256" key="1">
    <source>
        <dbReference type="ARBA" id="ARBA00004434"/>
    </source>
</evidence>
<dbReference type="FunFam" id="4.10.49.10:FF:000001">
    <property type="entry name" value="Cytochrome c oxidase subunit 7C"/>
    <property type="match status" value="1"/>
</dbReference>
<dbReference type="AlphaFoldDB" id="A0AA40I8R7"/>
<evidence type="ECO:0000256" key="6">
    <source>
        <dbReference type="ARBA" id="ARBA00022792"/>
    </source>
</evidence>
<evidence type="ECO:0000256" key="13">
    <source>
        <dbReference type="SAM" id="Phobius"/>
    </source>
</evidence>
<dbReference type="SUPFAM" id="SSF81427">
    <property type="entry name" value="Mitochondrial cytochrome c oxidase subunit VIIc (aka VIIIa)"/>
    <property type="match status" value="1"/>
</dbReference>
<keyword evidence="8 13" id="KW-1133">Transmembrane helix</keyword>
<dbReference type="PANTHER" id="PTHR13313:SF0">
    <property type="entry name" value="CYTOCHROME C OXIDASE SUBUNIT 7C, MITOCHONDRIAL"/>
    <property type="match status" value="1"/>
</dbReference>
<evidence type="ECO:0000256" key="10">
    <source>
        <dbReference type="ARBA" id="ARBA00023136"/>
    </source>
</evidence>
<comment type="similarity">
    <text evidence="3">Belongs to the cytochrome c oxidase VIIc family.</text>
</comment>
<evidence type="ECO:0000256" key="4">
    <source>
        <dbReference type="ARBA" id="ARBA00017004"/>
    </source>
</evidence>
<dbReference type="PANTHER" id="PTHR13313">
    <property type="entry name" value="CYTOCHROME C OXIDASE SUBUNIT VIIC"/>
    <property type="match status" value="1"/>
</dbReference>
<comment type="pathway">
    <text evidence="2">Energy metabolism; oxidative phosphorylation.</text>
</comment>
<evidence type="ECO:0000256" key="3">
    <source>
        <dbReference type="ARBA" id="ARBA00010514"/>
    </source>
</evidence>
<dbReference type="InterPro" id="IPR036636">
    <property type="entry name" value="COX7C/Cox8_sf"/>
</dbReference>
<dbReference type="EMBL" id="JAULJE010000003">
    <property type="protein sequence ID" value="KAK1345130.1"/>
    <property type="molecule type" value="Genomic_DNA"/>
</dbReference>
<reference evidence="14" key="1">
    <citation type="submission" date="2023-06" db="EMBL/GenBank/DDBJ databases">
        <title>Reference genome for the Northern bat (Eptesicus nilssonii), a most northern bat species.</title>
        <authorList>
            <person name="Laine V.N."/>
            <person name="Pulliainen A.T."/>
            <person name="Lilley T.M."/>
        </authorList>
    </citation>
    <scope>NUCLEOTIDE SEQUENCE</scope>
    <source>
        <strain evidence="14">BLF_Eptnil</strain>
        <tissue evidence="14">Kidney</tissue>
    </source>
</reference>
<sequence>MAQTLSSRRQWRRELSVLLAQSATPATLSPAPCASCWPNPPAFCSGPRAASFCSSPAFPRFPEALSGLGGVECLCHCHSNNATPQLPRASPRRKQASDGGCSANARGAGKPQMSAASHHSHQGVFINTDSSPFTVKKGAGCLFAGAGGDTQLSAFDGRRRDVGSLPQRPLLCRSTAMAQTLSSRRSWRRELSVHWPNWPPRPLQVPPPHSSWPIVGIAKLSASSSFPLATRQSEHLPPALLATPRGTPIGRHSNRVGGQRKTAAGGKLVPAAMQSATPSSATSIFCSASPHSYRQPIGHPESRPPASSWPNCGRSGVMLSRKASKPLSHSKVRKHHHAHITARSHAVTLTFARLRHVADALHVPRCPLVVSTLHRREQGRETNGWCGTAISPASFSAPSLGFQQEMLGQSVRRFTTSVVRRSHYEEGPGKNLPFSVENKWRLLAMMTLYFGSGFAAPFFIVRHQLLKK</sequence>
<dbReference type="Gene3D" id="4.10.49.10">
    <property type="entry name" value="Cytochrome c oxidase subunit VIIc"/>
    <property type="match status" value="1"/>
</dbReference>
<proteinExistence type="inferred from homology"/>
<evidence type="ECO:0000256" key="9">
    <source>
        <dbReference type="ARBA" id="ARBA00023128"/>
    </source>
</evidence>
<evidence type="ECO:0000256" key="5">
    <source>
        <dbReference type="ARBA" id="ARBA00022692"/>
    </source>
</evidence>
<keyword evidence="5 13" id="KW-0812">Transmembrane</keyword>
<evidence type="ECO:0000313" key="15">
    <source>
        <dbReference type="Proteomes" id="UP001177744"/>
    </source>
</evidence>
<accession>A0AA40I8R7</accession>
<evidence type="ECO:0000256" key="8">
    <source>
        <dbReference type="ARBA" id="ARBA00022989"/>
    </source>
</evidence>
<dbReference type="Pfam" id="PF02935">
    <property type="entry name" value="COX7C"/>
    <property type="match status" value="1"/>
</dbReference>